<dbReference type="OrthoDB" id="3690993at2"/>
<keyword evidence="3" id="KW-1185">Reference proteome</keyword>
<protein>
    <recommendedName>
        <fullName evidence="1">DUF3870 domain-containing protein</fullName>
    </recommendedName>
</protein>
<evidence type="ECO:0000259" key="1">
    <source>
        <dbReference type="Pfam" id="PF12986"/>
    </source>
</evidence>
<dbReference type="Proteomes" id="UP000184363">
    <property type="component" value="Unassembled WGS sequence"/>
</dbReference>
<dbReference type="EMBL" id="FRAP01000001">
    <property type="protein sequence ID" value="SHJ90965.1"/>
    <property type="molecule type" value="Genomic_DNA"/>
</dbReference>
<dbReference type="RefSeq" id="WP_073454766.1">
    <property type="nucleotide sequence ID" value="NZ_FRAP01000001.1"/>
</dbReference>
<sequence length="121" mass="13007">MIVAEVQPVHWDTAPVAKRDSIIVIGYARVAAGAAAHAVQEHLAISLRIDRETHVVTEVDSTAATGLVRRWLAELLTGVDFSADITPLLAEIETAYLGHGNGAIRQAIGDAWRRYAARAAK</sequence>
<dbReference type="Pfam" id="PF12986">
    <property type="entry name" value="DUF3870"/>
    <property type="match status" value="1"/>
</dbReference>
<name>A0A1M6N5G3_PSETH</name>
<gene>
    <name evidence="2" type="ORF">SAMN05443637_10138</name>
</gene>
<proteinExistence type="predicted"/>
<dbReference type="InterPro" id="IPR024617">
    <property type="entry name" value="DUF3870"/>
</dbReference>
<organism evidence="2 3">
    <name type="scientific">Pseudonocardia thermophila</name>
    <dbReference type="NCBI Taxonomy" id="1848"/>
    <lineage>
        <taxon>Bacteria</taxon>
        <taxon>Bacillati</taxon>
        <taxon>Actinomycetota</taxon>
        <taxon>Actinomycetes</taxon>
        <taxon>Pseudonocardiales</taxon>
        <taxon>Pseudonocardiaceae</taxon>
        <taxon>Pseudonocardia</taxon>
    </lineage>
</organism>
<evidence type="ECO:0000313" key="2">
    <source>
        <dbReference type="EMBL" id="SHJ90965.1"/>
    </source>
</evidence>
<evidence type="ECO:0000313" key="3">
    <source>
        <dbReference type="Proteomes" id="UP000184363"/>
    </source>
</evidence>
<accession>A0A1M6N5G3</accession>
<reference evidence="2 3" key="1">
    <citation type="submission" date="2016-11" db="EMBL/GenBank/DDBJ databases">
        <authorList>
            <person name="Jaros S."/>
            <person name="Januszkiewicz K."/>
            <person name="Wedrychowicz H."/>
        </authorList>
    </citation>
    <scope>NUCLEOTIDE SEQUENCE [LARGE SCALE GENOMIC DNA]</scope>
    <source>
        <strain evidence="2 3">DSM 43832</strain>
    </source>
</reference>
<dbReference type="AlphaFoldDB" id="A0A1M6N5G3"/>
<dbReference type="STRING" id="1848.SAMN05443637_10138"/>
<feature type="domain" description="DUF3870" evidence="1">
    <location>
        <begin position="23"/>
        <end position="115"/>
    </location>
</feature>